<name>A0A8J5IRZ3_9STRA</name>
<dbReference type="Proteomes" id="UP000709295">
    <property type="component" value="Unassembled WGS sequence"/>
</dbReference>
<evidence type="ECO:0000313" key="2">
    <source>
        <dbReference type="Proteomes" id="UP000709295"/>
    </source>
</evidence>
<keyword evidence="2" id="KW-1185">Reference proteome</keyword>
<organism evidence="1 2">
    <name type="scientific">Phytophthora aleatoria</name>
    <dbReference type="NCBI Taxonomy" id="2496075"/>
    <lineage>
        <taxon>Eukaryota</taxon>
        <taxon>Sar</taxon>
        <taxon>Stramenopiles</taxon>
        <taxon>Oomycota</taxon>
        <taxon>Peronosporomycetes</taxon>
        <taxon>Peronosporales</taxon>
        <taxon>Peronosporaceae</taxon>
        <taxon>Phytophthora</taxon>
    </lineage>
</organism>
<gene>
    <name evidence="1" type="ORF">JG688_00005410</name>
</gene>
<evidence type="ECO:0000313" key="1">
    <source>
        <dbReference type="EMBL" id="KAG6969209.1"/>
    </source>
</evidence>
<accession>A0A8J5IRZ3</accession>
<dbReference type="EMBL" id="JAENGY010000214">
    <property type="protein sequence ID" value="KAG6969209.1"/>
    <property type="molecule type" value="Genomic_DNA"/>
</dbReference>
<reference evidence="1" key="1">
    <citation type="submission" date="2021-01" db="EMBL/GenBank/DDBJ databases">
        <title>Phytophthora aleatoria, a newly-described species from Pinus radiata is distinct from Phytophthora cactorum isolates based on comparative genomics.</title>
        <authorList>
            <person name="Mcdougal R."/>
            <person name="Panda P."/>
            <person name="Williams N."/>
            <person name="Studholme D.J."/>
        </authorList>
    </citation>
    <scope>NUCLEOTIDE SEQUENCE</scope>
    <source>
        <strain evidence="1">NZFS 4037</strain>
    </source>
</reference>
<comment type="caution">
    <text evidence="1">The sequence shown here is derived from an EMBL/GenBank/DDBJ whole genome shotgun (WGS) entry which is preliminary data.</text>
</comment>
<sequence length="112" mass="12552">MVSCGGFDLQSALTEALATRLLRRRGLPFLEVWSWVDSAKSCRWHSSMMAYSTKARSLIFTAPRLIRSSSLSATLSRISNGGVRYQADMYPVNTSFEEPSQDEVSYPSNKHV</sequence>
<protein>
    <submittedName>
        <fullName evidence="1">Uncharacterized protein</fullName>
    </submittedName>
</protein>
<proteinExistence type="predicted"/>
<dbReference type="AlphaFoldDB" id="A0A8J5IRZ3"/>